<dbReference type="Pfam" id="PF00356">
    <property type="entry name" value="LacI"/>
    <property type="match status" value="1"/>
</dbReference>
<proteinExistence type="predicted"/>
<keyword evidence="6" id="KW-1185">Reference proteome</keyword>
<keyword evidence="4" id="KW-0804">Transcription</keyword>
<evidence type="ECO:0000256" key="4">
    <source>
        <dbReference type="ARBA" id="ARBA00023163"/>
    </source>
</evidence>
<dbReference type="GO" id="GO:0000976">
    <property type="term" value="F:transcription cis-regulatory region binding"/>
    <property type="evidence" value="ECO:0007669"/>
    <property type="project" value="TreeGrafter"/>
</dbReference>
<dbReference type="SUPFAM" id="SSF53822">
    <property type="entry name" value="Periplasmic binding protein-like I"/>
    <property type="match status" value="1"/>
</dbReference>
<dbReference type="PROSITE" id="PS50932">
    <property type="entry name" value="HTH_LACI_2"/>
    <property type="match status" value="1"/>
</dbReference>
<protein>
    <submittedName>
        <fullName evidence="5">Transcriptional regulator</fullName>
    </submittedName>
</protein>
<sequence>MPVTIKDIARIANVSTTTVSKIVNNKIDDIGDATVAKVRKIIKEENYTPNRLARSMVLKKTKTVGLIIPDVQNPYFTKLVRGAEDAANERGYNIFFCNTDDDLDKEISYMNMLIEKQVDGIVLAGASHRDKKREKEYKLSIPVVVVDRDVNFTNIAGEISIDNLQGAYDALNHLISLGHTEIIYISGSLGIKPTTERLEGYKKAHVDHGLVYKEENIFFGDYSSEFGEQIVAEVVKNKAATGIFCGNDMIALGVIKGLTRRGYKIPEDISVVGFDDISLASLMTPELTTIRQPSYAIGSKAINTLIDLVEKKKVDAEKLVLKTELVIRETTSRRRK</sequence>
<dbReference type="PANTHER" id="PTHR30146">
    <property type="entry name" value="LACI-RELATED TRANSCRIPTIONAL REPRESSOR"/>
    <property type="match status" value="1"/>
</dbReference>
<dbReference type="SMART" id="SM00354">
    <property type="entry name" value="HTH_LACI"/>
    <property type="match status" value="1"/>
</dbReference>
<dbReference type="Gene3D" id="3.40.50.2300">
    <property type="match status" value="2"/>
</dbReference>
<evidence type="ECO:0000256" key="3">
    <source>
        <dbReference type="ARBA" id="ARBA00023125"/>
    </source>
</evidence>
<dbReference type="STRING" id="84022.CACET_c13530"/>
<dbReference type="CDD" id="cd01392">
    <property type="entry name" value="HTH_LacI"/>
    <property type="match status" value="1"/>
</dbReference>
<keyword evidence="2" id="KW-0805">Transcription regulation</keyword>
<dbReference type="Pfam" id="PF00532">
    <property type="entry name" value="Peripla_BP_1"/>
    <property type="match status" value="1"/>
</dbReference>
<accession>A0A0D8ICC5</accession>
<dbReference type="GO" id="GO:0003700">
    <property type="term" value="F:DNA-binding transcription factor activity"/>
    <property type="evidence" value="ECO:0007669"/>
    <property type="project" value="TreeGrafter"/>
</dbReference>
<dbReference type="PROSITE" id="PS00356">
    <property type="entry name" value="HTH_LACI_1"/>
    <property type="match status" value="1"/>
</dbReference>
<dbReference type="EMBL" id="CP009687">
    <property type="protein sequence ID" value="AKL94818.1"/>
    <property type="molecule type" value="Genomic_DNA"/>
</dbReference>
<dbReference type="InterPro" id="IPR028082">
    <property type="entry name" value="Peripla_BP_I"/>
</dbReference>
<reference evidence="5 6" key="1">
    <citation type="submission" date="2014-10" db="EMBL/GenBank/DDBJ databases">
        <title>Genome sequence of Clostridium aceticum DSM 1496.</title>
        <authorList>
            <person name="Poehlein A."/>
            <person name="Schiel-Bengelsdorf B."/>
            <person name="Gottschalk G."/>
            <person name="Duerre P."/>
            <person name="Daniel R."/>
        </authorList>
    </citation>
    <scope>NUCLEOTIDE SEQUENCE [LARGE SCALE GENOMIC DNA]</scope>
    <source>
        <strain evidence="5 6">DSM 1496</strain>
    </source>
</reference>
<evidence type="ECO:0000256" key="2">
    <source>
        <dbReference type="ARBA" id="ARBA00023015"/>
    </source>
</evidence>
<dbReference type="PANTHER" id="PTHR30146:SF148">
    <property type="entry name" value="HTH-TYPE TRANSCRIPTIONAL REPRESSOR PURR-RELATED"/>
    <property type="match status" value="1"/>
</dbReference>
<dbReference type="InterPro" id="IPR010982">
    <property type="entry name" value="Lambda_DNA-bd_dom_sf"/>
</dbReference>
<dbReference type="SUPFAM" id="SSF47413">
    <property type="entry name" value="lambda repressor-like DNA-binding domains"/>
    <property type="match status" value="1"/>
</dbReference>
<evidence type="ECO:0000313" key="6">
    <source>
        <dbReference type="Proteomes" id="UP000035704"/>
    </source>
</evidence>
<dbReference type="Gene3D" id="1.10.260.40">
    <property type="entry name" value="lambda repressor-like DNA-binding domains"/>
    <property type="match status" value="1"/>
</dbReference>
<dbReference type="OrthoDB" id="369222at2"/>
<name>A0A0D8ICC5_9CLOT</name>
<dbReference type="RefSeq" id="WP_044823601.1">
    <property type="nucleotide sequence ID" value="NZ_CP009687.1"/>
</dbReference>
<dbReference type="InterPro" id="IPR001761">
    <property type="entry name" value="Peripla_BP/Lac1_sug-bd_dom"/>
</dbReference>
<organism evidence="5 6">
    <name type="scientific">Clostridium aceticum</name>
    <dbReference type="NCBI Taxonomy" id="84022"/>
    <lineage>
        <taxon>Bacteria</taxon>
        <taxon>Bacillati</taxon>
        <taxon>Bacillota</taxon>
        <taxon>Clostridia</taxon>
        <taxon>Eubacteriales</taxon>
        <taxon>Clostridiaceae</taxon>
        <taxon>Clostridium</taxon>
    </lineage>
</organism>
<gene>
    <name evidence="5" type="ORF">CACET_c13530</name>
</gene>
<dbReference type="InterPro" id="IPR000843">
    <property type="entry name" value="HTH_LacI"/>
</dbReference>
<dbReference type="Proteomes" id="UP000035704">
    <property type="component" value="Chromosome"/>
</dbReference>
<keyword evidence="1" id="KW-0678">Repressor</keyword>
<evidence type="ECO:0000313" key="5">
    <source>
        <dbReference type="EMBL" id="AKL94818.1"/>
    </source>
</evidence>
<dbReference type="PRINTS" id="PR00036">
    <property type="entry name" value="HTHLACI"/>
</dbReference>
<keyword evidence="3" id="KW-0238">DNA-binding</keyword>
<dbReference type="KEGG" id="cace:CACET_c13530"/>
<dbReference type="PATRIC" id="fig|84022.5.peg.2813"/>
<dbReference type="CDD" id="cd06267">
    <property type="entry name" value="PBP1_LacI_sugar_binding-like"/>
    <property type="match status" value="1"/>
</dbReference>
<evidence type="ECO:0000256" key="1">
    <source>
        <dbReference type="ARBA" id="ARBA00022491"/>
    </source>
</evidence>
<dbReference type="AlphaFoldDB" id="A0A0D8ICC5"/>